<comment type="caution">
    <text evidence="1">The sequence shown here is derived from an EMBL/GenBank/DDBJ whole genome shotgun (WGS) entry which is preliminary data.</text>
</comment>
<proteinExistence type="predicted"/>
<dbReference type="InterPro" id="IPR012440">
    <property type="entry name" value="DUF1641"/>
</dbReference>
<dbReference type="AlphaFoldDB" id="A0A074JVE3"/>
<dbReference type="RefSeq" id="WP_081847245.1">
    <property type="nucleotide sequence ID" value="NZ_AUNB01000071.1"/>
</dbReference>
<evidence type="ECO:0008006" key="3">
    <source>
        <dbReference type="Google" id="ProtNLM"/>
    </source>
</evidence>
<dbReference type="Pfam" id="PF07849">
    <property type="entry name" value="DUF1641"/>
    <property type="match status" value="1"/>
</dbReference>
<dbReference type="OrthoDB" id="9034370at2"/>
<evidence type="ECO:0000313" key="1">
    <source>
        <dbReference type="EMBL" id="KEO53312.1"/>
    </source>
</evidence>
<dbReference type="STRING" id="1353528.DT23_18600"/>
<keyword evidence="2" id="KW-1185">Reference proteome</keyword>
<protein>
    <recommendedName>
        <fullName evidence="3">DUF1641 domain-containing protein</fullName>
    </recommendedName>
</protein>
<evidence type="ECO:0000313" key="2">
    <source>
        <dbReference type="Proteomes" id="UP000027471"/>
    </source>
</evidence>
<sequence length="145" mass="15499">MANPTQTGADTPLLERINQESAFADEATEAGLVDLANKLAPLIQGRRLHNIVDLLSLAADGVDMADDALIQKMMVAYEDLVSNAWMLSNAARYAANTAARQPVPTRLGLLRAAGDEDVRRGLHFALQFLAVLGRQTARGADSAEA</sequence>
<reference evidence="1 2" key="1">
    <citation type="journal article" date="2015" name="Antonie Van Leeuwenhoek">
        <title>Thioclava indica sp. nov., isolated from surface seawater of the Indian Ocean.</title>
        <authorList>
            <person name="Liu Y."/>
            <person name="Lai Q."/>
            <person name="Du J."/>
            <person name="Xu H."/>
            <person name="Jiang L."/>
            <person name="Shao Z."/>
        </authorList>
    </citation>
    <scope>NUCLEOTIDE SEQUENCE [LARGE SCALE GENOMIC DNA]</scope>
    <source>
        <strain evidence="1 2">DT23-4</strain>
    </source>
</reference>
<dbReference type="Proteomes" id="UP000027471">
    <property type="component" value="Unassembled WGS sequence"/>
</dbReference>
<name>A0A074JVE3_9RHOB</name>
<organism evidence="1 2">
    <name type="scientific">Thioclava indica</name>
    <dbReference type="NCBI Taxonomy" id="1353528"/>
    <lineage>
        <taxon>Bacteria</taxon>
        <taxon>Pseudomonadati</taxon>
        <taxon>Pseudomonadota</taxon>
        <taxon>Alphaproteobacteria</taxon>
        <taxon>Rhodobacterales</taxon>
        <taxon>Paracoccaceae</taxon>
        <taxon>Thioclava</taxon>
    </lineage>
</organism>
<dbReference type="EMBL" id="AUNB01000071">
    <property type="protein sequence ID" value="KEO53312.1"/>
    <property type="molecule type" value="Genomic_DNA"/>
</dbReference>
<gene>
    <name evidence="1" type="ORF">DT23_18600</name>
</gene>
<accession>A0A074JVE3</accession>
<dbReference type="eggNOG" id="COG2427">
    <property type="taxonomic scope" value="Bacteria"/>
</dbReference>